<gene>
    <name evidence="3" type="ORF">LZC94_46170</name>
</gene>
<evidence type="ECO:0000313" key="3">
    <source>
        <dbReference type="EMBL" id="WXB15194.1"/>
    </source>
</evidence>
<name>A0ABZ2M022_9BACT</name>
<dbReference type="Gene3D" id="3.30.410.40">
    <property type="match status" value="1"/>
</dbReference>
<evidence type="ECO:0000256" key="1">
    <source>
        <dbReference type="ARBA" id="ARBA00010790"/>
    </source>
</evidence>
<dbReference type="InterPro" id="IPR007867">
    <property type="entry name" value="GMC_OxRtase_C"/>
</dbReference>
<evidence type="ECO:0000259" key="2">
    <source>
        <dbReference type="Pfam" id="PF05199"/>
    </source>
</evidence>
<protein>
    <submittedName>
        <fullName evidence="3">GMC oxidoreductase</fullName>
    </submittedName>
</protein>
<reference evidence="3 4" key="1">
    <citation type="submission" date="2021-12" db="EMBL/GenBank/DDBJ databases">
        <title>Discovery of the Pendulisporaceae a myxobacterial family with distinct sporulation behavior and unique specialized metabolism.</title>
        <authorList>
            <person name="Garcia R."/>
            <person name="Popoff A."/>
            <person name="Bader C.D."/>
            <person name="Loehr J."/>
            <person name="Walesch S."/>
            <person name="Walt C."/>
            <person name="Boldt J."/>
            <person name="Bunk B."/>
            <person name="Haeckl F.J.F.P.J."/>
            <person name="Gunesch A.P."/>
            <person name="Birkelbach J."/>
            <person name="Nuebel U."/>
            <person name="Pietschmann T."/>
            <person name="Bach T."/>
            <person name="Mueller R."/>
        </authorList>
    </citation>
    <scope>NUCLEOTIDE SEQUENCE [LARGE SCALE GENOMIC DNA]</scope>
    <source>
        <strain evidence="3 4">MSr11954</strain>
    </source>
</reference>
<sequence length="81" mass="8477">MQDENDLLEAVRSTLDTYHHPTSTAPMGAADDPGAVVDFLGAVRAVTGLRVVDASIIPDVPAVATHVTTLMAAEHIARLIS</sequence>
<dbReference type="Pfam" id="PF05199">
    <property type="entry name" value="GMC_oxred_C"/>
    <property type="match status" value="1"/>
</dbReference>
<feature type="domain" description="Glucose-methanol-choline oxidoreductase C-terminal" evidence="2">
    <location>
        <begin position="3"/>
        <end position="73"/>
    </location>
</feature>
<dbReference type="InterPro" id="IPR012132">
    <property type="entry name" value="GMC_OxRdtase"/>
</dbReference>
<dbReference type="Proteomes" id="UP001370348">
    <property type="component" value="Chromosome"/>
</dbReference>
<dbReference type="PANTHER" id="PTHR11552:SF147">
    <property type="entry name" value="CHOLINE DEHYDROGENASE, MITOCHONDRIAL"/>
    <property type="match status" value="1"/>
</dbReference>
<dbReference type="SUPFAM" id="SSF51905">
    <property type="entry name" value="FAD/NAD(P)-binding domain"/>
    <property type="match status" value="1"/>
</dbReference>
<keyword evidence="4" id="KW-1185">Reference proteome</keyword>
<dbReference type="EMBL" id="CP089984">
    <property type="protein sequence ID" value="WXB15194.1"/>
    <property type="molecule type" value="Genomic_DNA"/>
</dbReference>
<evidence type="ECO:0000313" key="4">
    <source>
        <dbReference type="Proteomes" id="UP001370348"/>
    </source>
</evidence>
<dbReference type="PANTHER" id="PTHR11552">
    <property type="entry name" value="GLUCOSE-METHANOL-CHOLINE GMC OXIDOREDUCTASE"/>
    <property type="match status" value="1"/>
</dbReference>
<dbReference type="Gene3D" id="3.50.50.60">
    <property type="entry name" value="FAD/NAD(P)-binding domain"/>
    <property type="match status" value="1"/>
</dbReference>
<comment type="similarity">
    <text evidence="1">Belongs to the GMC oxidoreductase family.</text>
</comment>
<accession>A0ABZ2M022</accession>
<dbReference type="InterPro" id="IPR036188">
    <property type="entry name" value="FAD/NAD-bd_sf"/>
</dbReference>
<organism evidence="3 4">
    <name type="scientific">Pendulispora albinea</name>
    <dbReference type="NCBI Taxonomy" id="2741071"/>
    <lineage>
        <taxon>Bacteria</taxon>
        <taxon>Pseudomonadati</taxon>
        <taxon>Myxococcota</taxon>
        <taxon>Myxococcia</taxon>
        <taxon>Myxococcales</taxon>
        <taxon>Sorangiineae</taxon>
        <taxon>Pendulisporaceae</taxon>
        <taxon>Pendulispora</taxon>
    </lineage>
</organism>
<proteinExistence type="inferred from homology"/>